<keyword evidence="1" id="KW-0496">Mitochondrion</keyword>
<organism evidence="3 4">
    <name type="scientific">Salix brachista</name>
    <dbReference type="NCBI Taxonomy" id="2182728"/>
    <lineage>
        <taxon>Eukaryota</taxon>
        <taxon>Viridiplantae</taxon>
        <taxon>Streptophyta</taxon>
        <taxon>Embryophyta</taxon>
        <taxon>Tracheophyta</taxon>
        <taxon>Spermatophyta</taxon>
        <taxon>Magnoliopsida</taxon>
        <taxon>eudicotyledons</taxon>
        <taxon>Gunneridae</taxon>
        <taxon>Pentapetalae</taxon>
        <taxon>rosids</taxon>
        <taxon>fabids</taxon>
        <taxon>Malpighiales</taxon>
        <taxon>Salicaceae</taxon>
        <taxon>Saliceae</taxon>
        <taxon>Salix</taxon>
    </lineage>
</organism>
<keyword evidence="4" id="KW-1185">Reference proteome</keyword>
<keyword evidence="1" id="KW-0809">Transit peptide</keyword>
<name>A0A5N5L8L8_9ROSI</name>
<comment type="subunit">
    <text evidence="1">Component of the TIM23 complex.</text>
</comment>
<dbReference type="InterPro" id="IPR023214">
    <property type="entry name" value="HAD_sf"/>
</dbReference>
<gene>
    <name evidence="3" type="ORF">DKX38_016660</name>
</gene>
<dbReference type="SUPFAM" id="SSF56784">
    <property type="entry name" value="HAD-like"/>
    <property type="match status" value="1"/>
</dbReference>
<protein>
    <recommendedName>
        <fullName evidence="1">Mitochondrial import inner membrane translocase subunit TIM50</fullName>
    </recommendedName>
</protein>
<dbReference type="SMART" id="SM00577">
    <property type="entry name" value="CPDc"/>
    <property type="match status" value="1"/>
</dbReference>
<evidence type="ECO:0000256" key="1">
    <source>
        <dbReference type="RuleBase" id="RU365079"/>
    </source>
</evidence>
<evidence type="ECO:0000313" key="4">
    <source>
        <dbReference type="Proteomes" id="UP000326939"/>
    </source>
</evidence>
<dbReference type="PROSITE" id="PS50969">
    <property type="entry name" value="FCP1"/>
    <property type="match status" value="1"/>
</dbReference>
<accession>A0A5N5L8L8</accession>
<dbReference type="InterPro" id="IPR004274">
    <property type="entry name" value="FCP1_dom"/>
</dbReference>
<dbReference type="GO" id="GO:0005744">
    <property type="term" value="C:TIM23 mitochondrial import inner membrane translocase complex"/>
    <property type="evidence" value="ECO:0007669"/>
    <property type="project" value="UniProtKB-UniRule"/>
</dbReference>
<keyword evidence="1" id="KW-0813">Transport</keyword>
<reference evidence="4" key="1">
    <citation type="journal article" date="2019" name="Gigascience">
        <title>De novo genome assembly of the endangered Acer yangbiense, a plant species with extremely small populations endemic to Yunnan Province, China.</title>
        <authorList>
            <person name="Yang J."/>
            <person name="Wariss H.M."/>
            <person name="Tao L."/>
            <person name="Zhang R."/>
            <person name="Yun Q."/>
            <person name="Hollingsworth P."/>
            <person name="Dao Z."/>
            <person name="Luo G."/>
            <person name="Guo H."/>
            <person name="Ma Y."/>
            <person name="Sun W."/>
        </authorList>
    </citation>
    <scope>NUCLEOTIDE SEQUENCE [LARGE SCALE GENOMIC DNA]</scope>
    <source>
        <strain evidence="4">cv. br00</strain>
    </source>
</reference>
<comment type="caution">
    <text evidence="3">The sequence shown here is derived from an EMBL/GenBank/DDBJ whole genome shotgun (WGS) entry which is preliminary data.</text>
</comment>
<proteinExistence type="inferred from homology"/>
<dbReference type="GO" id="GO:0015031">
    <property type="term" value="P:protein transport"/>
    <property type="evidence" value="ECO:0007669"/>
    <property type="project" value="UniProtKB-KW"/>
</dbReference>
<dbReference type="Proteomes" id="UP000326939">
    <property type="component" value="Chromosome 10"/>
</dbReference>
<dbReference type="EMBL" id="VDCV01000010">
    <property type="protein sequence ID" value="KAB5539127.1"/>
    <property type="molecule type" value="Genomic_DNA"/>
</dbReference>
<dbReference type="Pfam" id="PF03031">
    <property type="entry name" value="NIF"/>
    <property type="match status" value="1"/>
</dbReference>
<keyword evidence="1" id="KW-0653">Protein transport</keyword>
<comment type="function">
    <text evidence="1">Essential component of the TIM23 complex, a complex that mediates the translocation of transit peptide-containing proteins across the mitochondrial inner membrane.</text>
</comment>
<dbReference type="InterPro" id="IPR036412">
    <property type="entry name" value="HAD-like_sf"/>
</dbReference>
<comment type="subcellular location">
    <subcellularLocation>
        <location evidence="1">Mitochondrion inner membrane</location>
        <topology evidence="1">Single-pass membrane protein</topology>
    </subcellularLocation>
</comment>
<feature type="domain" description="FCP1 homology" evidence="2">
    <location>
        <begin position="40"/>
        <end position="216"/>
    </location>
</feature>
<dbReference type="InterPro" id="IPR050365">
    <property type="entry name" value="TIM50"/>
</dbReference>
<keyword evidence="1" id="KW-0811">Translocation</keyword>
<evidence type="ECO:0000259" key="2">
    <source>
        <dbReference type="PROSITE" id="PS50969"/>
    </source>
</evidence>
<evidence type="ECO:0000313" key="3">
    <source>
        <dbReference type="EMBL" id="KAB5539127.1"/>
    </source>
</evidence>
<comment type="similarity">
    <text evidence="1">Belongs to the TIM50 family.</text>
</comment>
<dbReference type="Gene3D" id="3.40.50.1000">
    <property type="entry name" value="HAD superfamily/HAD-like"/>
    <property type="match status" value="1"/>
</dbReference>
<dbReference type="PANTHER" id="PTHR12210">
    <property type="entry name" value="DULLARD PROTEIN PHOSPHATASE"/>
    <property type="match status" value="1"/>
</dbReference>
<sequence length="260" mass="29156">MAEGKSTDSSLKIIPVIYDDDSEEDRGDLPDDLSLEKLSLKVPKKKLLIALAGCYVTGSASNAVPVMCGQIAVRTPLYKRPFCDDFVKFCFERFEVGIWSSSKEWYMNDALDGVMRGFRSKLLFAWDQDKCTDSGLKTLENRKKPIFLKQFKMLSALSWCKGLDTCLNTLLIDNDPYKALLNPPHTAIFPDEYTVDCAGDSALGPEGDLRVYLEGLADAEDVPSYVKDHPLGKPAITPLHPDWGFYSKIVRRINKESIEN</sequence>
<dbReference type="AlphaFoldDB" id="A0A5N5L8L8"/>